<accession>A0A813ZXA0</accession>
<dbReference type="SUPFAM" id="SSF48403">
    <property type="entry name" value="Ankyrin repeat"/>
    <property type="match status" value="1"/>
</dbReference>
<evidence type="ECO:0000313" key="3">
    <source>
        <dbReference type="Proteomes" id="UP000663854"/>
    </source>
</evidence>
<evidence type="ECO:0000256" key="1">
    <source>
        <dbReference type="PROSITE-ProRule" id="PRU00023"/>
    </source>
</evidence>
<gene>
    <name evidence="2" type="ORF">PYM288_LOCUS9689</name>
</gene>
<feature type="repeat" description="ANK" evidence="1">
    <location>
        <begin position="61"/>
        <end position="86"/>
    </location>
</feature>
<proteinExistence type="predicted"/>
<comment type="caution">
    <text evidence="2">The sequence shown here is derived from an EMBL/GenBank/DDBJ whole genome shotgun (WGS) entry which is preliminary data.</text>
</comment>
<dbReference type="PROSITE" id="PS50297">
    <property type="entry name" value="ANK_REP_REGION"/>
    <property type="match status" value="1"/>
</dbReference>
<dbReference type="Proteomes" id="UP000663854">
    <property type="component" value="Unassembled WGS sequence"/>
</dbReference>
<dbReference type="InterPro" id="IPR036770">
    <property type="entry name" value="Ankyrin_rpt-contain_sf"/>
</dbReference>
<name>A0A813ZXA0_9BILA</name>
<dbReference type="InterPro" id="IPR002110">
    <property type="entry name" value="Ankyrin_rpt"/>
</dbReference>
<dbReference type="AlphaFoldDB" id="A0A813ZXA0"/>
<protein>
    <submittedName>
        <fullName evidence="2">Uncharacterized protein</fullName>
    </submittedName>
</protein>
<dbReference type="PROSITE" id="PS50088">
    <property type="entry name" value="ANK_REPEAT"/>
    <property type="match status" value="1"/>
</dbReference>
<reference evidence="2" key="1">
    <citation type="submission" date="2021-02" db="EMBL/GenBank/DDBJ databases">
        <authorList>
            <person name="Nowell W R."/>
        </authorList>
    </citation>
    <scope>NUCLEOTIDE SEQUENCE</scope>
</reference>
<evidence type="ECO:0000313" key="2">
    <source>
        <dbReference type="EMBL" id="CAF0904381.1"/>
    </source>
</evidence>
<sequence length="88" mass="9581">MSIIHILVTENRFISSTDVADLSSYANKSDLNSISSSSTSSFEQLLKFVKLGSNPNSQMVDGNTFLHLSASNGQIKCIHHVLKFGAIH</sequence>
<dbReference type="EMBL" id="CAJNOH010000145">
    <property type="protein sequence ID" value="CAF0904381.1"/>
    <property type="molecule type" value="Genomic_DNA"/>
</dbReference>
<keyword evidence="1" id="KW-0040">ANK repeat</keyword>
<dbReference type="Gene3D" id="1.25.40.20">
    <property type="entry name" value="Ankyrin repeat-containing domain"/>
    <property type="match status" value="1"/>
</dbReference>
<organism evidence="2 3">
    <name type="scientific">Rotaria sordida</name>
    <dbReference type="NCBI Taxonomy" id="392033"/>
    <lineage>
        <taxon>Eukaryota</taxon>
        <taxon>Metazoa</taxon>
        <taxon>Spiralia</taxon>
        <taxon>Gnathifera</taxon>
        <taxon>Rotifera</taxon>
        <taxon>Eurotatoria</taxon>
        <taxon>Bdelloidea</taxon>
        <taxon>Philodinida</taxon>
        <taxon>Philodinidae</taxon>
        <taxon>Rotaria</taxon>
    </lineage>
</organism>